<evidence type="ECO:0000259" key="11">
    <source>
        <dbReference type="PROSITE" id="PS50262"/>
    </source>
</evidence>
<feature type="transmembrane region" description="Helical" evidence="10">
    <location>
        <begin position="317"/>
        <end position="342"/>
    </location>
</feature>
<evidence type="ECO:0000313" key="13">
    <source>
        <dbReference type="Proteomes" id="UP000327468"/>
    </source>
</evidence>
<evidence type="ECO:0000256" key="6">
    <source>
        <dbReference type="ARBA" id="ARBA00023136"/>
    </source>
</evidence>
<keyword evidence="8 9" id="KW-0807">Transducer</keyword>
<keyword evidence="13" id="KW-1185">Reference proteome</keyword>
<dbReference type="PROSITE" id="PS00237">
    <property type="entry name" value="G_PROTEIN_RECEP_F1_1"/>
    <property type="match status" value="1"/>
</dbReference>
<dbReference type="SUPFAM" id="SSF81321">
    <property type="entry name" value="Family A G protein-coupled receptor-like"/>
    <property type="match status" value="1"/>
</dbReference>
<name>A0A5N5NLE5_PANHP</name>
<comment type="subcellular location">
    <subcellularLocation>
        <location evidence="1">Cell membrane</location>
        <topology evidence="1">Multi-pass membrane protein</topology>
    </subcellularLocation>
</comment>
<dbReference type="InterPro" id="IPR000276">
    <property type="entry name" value="GPCR_Rhodpsn"/>
</dbReference>
<accession>A0A5N5NLE5</accession>
<dbReference type="GO" id="GO:0004930">
    <property type="term" value="F:G protein-coupled receptor activity"/>
    <property type="evidence" value="ECO:0007669"/>
    <property type="project" value="UniProtKB-KW"/>
</dbReference>
<feature type="transmembrane region" description="Helical" evidence="10">
    <location>
        <begin position="219"/>
        <end position="248"/>
    </location>
</feature>
<dbReference type="PANTHER" id="PTHR46272">
    <property type="entry name" value="G_PROTEIN_RECEP_F1_2 DOMAIN-CONTAINING PROTEIN"/>
    <property type="match status" value="1"/>
</dbReference>
<evidence type="ECO:0000256" key="9">
    <source>
        <dbReference type="RuleBase" id="RU000688"/>
    </source>
</evidence>
<feature type="transmembrane region" description="Helical" evidence="10">
    <location>
        <begin position="95"/>
        <end position="118"/>
    </location>
</feature>
<keyword evidence="3 9" id="KW-0812">Transmembrane</keyword>
<sequence>MCNGEIMKSNFWRFQLCGQDIDAQPFPFSTHGVFFKLKWRQICYQRGEMEAQEHWMIHLQRVFYPTLAAIGIPSNVMSFVIFWRRKCMLSKSSTFYLMAISIADTAVLVFIVVLELSVKYLTVEPFWSQEPWCSLRDIFTYGASNTSTWLVVAFTAERFLSITTYSLRKHMGIPHGTLWTICIICALSHLLALPYYWAYVSMYSQDLQRWVCIYKPNATIQYTLTIVSMQTIVSHILPFVIIGVLNGLTLRQISLINRVHIICTSGQKVTPLLRSRKRKSVVLLVTVSMTFVLLTITRSITQIILRTKGWALNRDDYSLSINVAADIGTMLSLSNAAINMYLYACTQTRFRQEVITCVKYSLRRCCLITNGPSGHK</sequence>
<dbReference type="Gene3D" id="1.20.1070.10">
    <property type="entry name" value="Rhodopsin 7-helix transmembrane proteins"/>
    <property type="match status" value="1"/>
</dbReference>
<dbReference type="AlphaFoldDB" id="A0A5N5NLE5"/>
<evidence type="ECO:0000256" key="10">
    <source>
        <dbReference type="SAM" id="Phobius"/>
    </source>
</evidence>
<keyword evidence="5 9" id="KW-0297">G-protein coupled receptor</keyword>
<comment type="caution">
    <text evidence="12">The sequence shown here is derived from an EMBL/GenBank/DDBJ whole genome shotgun (WGS) entry which is preliminary data.</text>
</comment>
<feature type="transmembrane region" description="Helical" evidence="10">
    <location>
        <begin position="62"/>
        <end position="83"/>
    </location>
</feature>
<dbReference type="InterPro" id="IPR017452">
    <property type="entry name" value="GPCR_Rhodpsn_7TM"/>
</dbReference>
<evidence type="ECO:0000256" key="4">
    <source>
        <dbReference type="ARBA" id="ARBA00022989"/>
    </source>
</evidence>
<keyword evidence="6 10" id="KW-0472">Membrane</keyword>
<reference evidence="12 13" key="1">
    <citation type="submission" date="2019-06" db="EMBL/GenBank/DDBJ databases">
        <title>A chromosome-scale genome assembly of the striped catfish, Pangasianodon hypophthalmus.</title>
        <authorList>
            <person name="Wen M."/>
            <person name="Zahm M."/>
            <person name="Roques C."/>
            <person name="Cabau C."/>
            <person name="Klopp C."/>
            <person name="Donnadieu C."/>
            <person name="Jouanno E."/>
            <person name="Avarre J.-C."/>
            <person name="Campet M."/>
            <person name="Ha T.T.T."/>
            <person name="Dugue R."/>
            <person name="Lampietro C."/>
            <person name="Louis A."/>
            <person name="Herpin A."/>
            <person name="Echchiki A."/>
            <person name="Berthelot C."/>
            <person name="Parey E."/>
            <person name="Roest-Crollius H."/>
            <person name="Braasch I."/>
            <person name="Postlethwait J."/>
            <person name="Bobe J."/>
            <person name="Montfort J."/>
            <person name="Bouchez O."/>
            <person name="Begum T."/>
            <person name="Schartl M."/>
            <person name="Guiguen Y."/>
        </authorList>
    </citation>
    <scope>NUCLEOTIDE SEQUENCE [LARGE SCALE GENOMIC DNA]</scope>
    <source>
        <strain evidence="12 13">Indonesia</strain>
        <tissue evidence="12">Blood</tissue>
    </source>
</reference>
<evidence type="ECO:0000256" key="7">
    <source>
        <dbReference type="ARBA" id="ARBA00023170"/>
    </source>
</evidence>
<feature type="domain" description="G-protein coupled receptors family 1 profile" evidence="11">
    <location>
        <begin position="74"/>
        <end position="343"/>
    </location>
</feature>
<comment type="similarity">
    <text evidence="9">Belongs to the G-protein coupled receptor 1 family.</text>
</comment>
<dbReference type="Proteomes" id="UP000327468">
    <property type="component" value="Chromosome 8"/>
</dbReference>
<dbReference type="InterPro" id="IPR052477">
    <property type="entry name" value="Orphan_GPCR1"/>
</dbReference>
<dbReference type="GO" id="GO:0005886">
    <property type="term" value="C:plasma membrane"/>
    <property type="evidence" value="ECO:0007669"/>
    <property type="project" value="UniProtKB-SubCell"/>
</dbReference>
<dbReference type="CDD" id="cd14978">
    <property type="entry name" value="7tmA_FMRFamide_R-like"/>
    <property type="match status" value="1"/>
</dbReference>
<keyword evidence="4 10" id="KW-1133">Transmembrane helix</keyword>
<dbReference type="EMBL" id="VFJC01000009">
    <property type="protein sequence ID" value="KAB5567728.1"/>
    <property type="molecule type" value="Genomic_DNA"/>
</dbReference>
<dbReference type="Pfam" id="PF00001">
    <property type="entry name" value="7tm_1"/>
    <property type="match status" value="1"/>
</dbReference>
<gene>
    <name evidence="12" type="ORF">PHYPO_G00236200</name>
</gene>
<evidence type="ECO:0000256" key="3">
    <source>
        <dbReference type="ARBA" id="ARBA00022692"/>
    </source>
</evidence>
<dbReference type="PANTHER" id="PTHR46272:SF5">
    <property type="entry name" value="G-PROTEIN COUPLED RECEPTORS FAMILY 1 PROFILE DOMAIN-CONTAINING PROTEIN"/>
    <property type="match status" value="1"/>
</dbReference>
<evidence type="ECO:0000313" key="12">
    <source>
        <dbReference type="EMBL" id="KAB5567728.1"/>
    </source>
</evidence>
<dbReference type="PRINTS" id="PR00237">
    <property type="entry name" value="GPCRRHODOPSN"/>
</dbReference>
<organism evidence="12 13">
    <name type="scientific">Pangasianodon hypophthalmus</name>
    <name type="common">Striped catfish</name>
    <name type="synonym">Helicophagus hypophthalmus</name>
    <dbReference type="NCBI Taxonomy" id="310915"/>
    <lineage>
        <taxon>Eukaryota</taxon>
        <taxon>Metazoa</taxon>
        <taxon>Chordata</taxon>
        <taxon>Craniata</taxon>
        <taxon>Vertebrata</taxon>
        <taxon>Euteleostomi</taxon>
        <taxon>Actinopterygii</taxon>
        <taxon>Neopterygii</taxon>
        <taxon>Teleostei</taxon>
        <taxon>Ostariophysi</taxon>
        <taxon>Siluriformes</taxon>
        <taxon>Pangasiidae</taxon>
        <taxon>Pangasianodon</taxon>
    </lineage>
</organism>
<feature type="transmembrane region" description="Helical" evidence="10">
    <location>
        <begin position="281"/>
        <end position="305"/>
    </location>
</feature>
<evidence type="ECO:0000256" key="5">
    <source>
        <dbReference type="ARBA" id="ARBA00023040"/>
    </source>
</evidence>
<evidence type="ECO:0000256" key="2">
    <source>
        <dbReference type="ARBA" id="ARBA00022475"/>
    </source>
</evidence>
<proteinExistence type="inferred from homology"/>
<feature type="transmembrane region" description="Helical" evidence="10">
    <location>
        <begin position="177"/>
        <end position="199"/>
    </location>
</feature>
<keyword evidence="7 9" id="KW-0675">Receptor</keyword>
<keyword evidence="2" id="KW-1003">Cell membrane</keyword>
<dbReference type="PROSITE" id="PS50262">
    <property type="entry name" value="G_PROTEIN_RECEP_F1_2"/>
    <property type="match status" value="1"/>
</dbReference>
<evidence type="ECO:0000256" key="1">
    <source>
        <dbReference type="ARBA" id="ARBA00004651"/>
    </source>
</evidence>
<evidence type="ECO:0000256" key="8">
    <source>
        <dbReference type="ARBA" id="ARBA00023224"/>
    </source>
</evidence>
<protein>
    <recommendedName>
        <fullName evidence="11">G-protein coupled receptors family 1 profile domain-containing protein</fullName>
    </recommendedName>
</protein>